<accession>A0ABM7NT51</accession>
<dbReference type="InterPro" id="IPR048545">
    <property type="entry name" value="L544-like_helical"/>
</dbReference>
<dbReference type="Pfam" id="PF21657">
    <property type="entry name" value="L544_helical"/>
    <property type="match status" value="1"/>
</dbReference>
<sequence>MLIFTYKLERYIKNKIIPKILITSDPKNYQIKGSFRRRIPYITDIDIVNNVYPEYNSDNIYEKLRDLITNLSNYPKIKLIYVTCGYDERFRLTDNLDSFFKNIKSLLTPQEILEIQTVIDTHPTNIEKQAFFINEIIWDLYKIRWTPQEVLENSKILRGGIKINFEETIKNNSSFLLQYYVKIEIYPIGFDVLVNYEKVDLISSYNNAAFYQLKLANYSREYYYMLFPFRYYFKKNPTIVKQLEFIIENKFGIYKQLMVRIETYQSLYKSNNLDIETAKSIIISIIHDVMKLKDFQTNTIQQIQNVAMDNTPEIKMHEWNILLGKLYTEINDNVNSRAKKYFFKYLNLIPKSERCQFYLKNCNESKISSNNQSRIVSTKNNEIKLSKQFLKQYYLF</sequence>
<feature type="domain" description="L544-like helical" evidence="2">
    <location>
        <begin position="211"/>
        <end position="354"/>
    </location>
</feature>
<reference evidence="3 4" key="1">
    <citation type="submission" date="2021-02" db="EMBL/GenBank/DDBJ databases">
        <title>Cotonvirus japonicus, which uses Golgi apparatus of host cells for its virion factory, phylogenetically links tailed tupanvirus and icosahedral mimivirus.</title>
        <authorList>
            <person name="Takahashi H."/>
            <person name="Fukaya S."/>
            <person name="Song C."/>
            <person name="Murata K."/>
            <person name="Takemura M."/>
        </authorList>
    </citation>
    <scope>NUCLEOTIDE SEQUENCE [LARGE SCALE GENOMIC DNA]</scope>
</reference>
<evidence type="ECO:0000259" key="1">
    <source>
        <dbReference type="Pfam" id="PF21655"/>
    </source>
</evidence>
<evidence type="ECO:0000313" key="3">
    <source>
        <dbReference type="EMBL" id="BCS83342.1"/>
    </source>
</evidence>
<dbReference type="Pfam" id="PF21655">
    <property type="entry name" value="L544_NTransf"/>
    <property type="match status" value="1"/>
</dbReference>
<feature type="domain" description="L544-like nucleotidyltransferase" evidence="1">
    <location>
        <begin position="4"/>
        <end position="196"/>
    </location>
</feature>
<dbReference type="EMBL" id="AP024483">
    <property type="protein sequence ID" value="BCS83342.1"/>
    <property type="molecule type" value="Genomic_DNA"/>
</dbReference>
<evidence type="ECO:0000259" key="2">
    <source>
        <dbReference type="Pfam" id="PF21657"/>
    </source>
</evidence>
<protein>
    <submittedName>
        <fullName evidence="3">Chain A</fullName>
    </submittedName>
</protein>
<dbReference type="InterPro" id="IPR048543">
    <property type="entry name" value="L544-like_NTransf"/>
</dbReference>
<organism evidence="3 4">
    <name type="scientific">Cotonvirus japonicus</name>
    <dbReference type="NCBI Taxonomy" id="2811091"/>
    <lineage>
        <taxon>Viruses</taxon>
        <taxon>Varidnaviria</taxon>
        <taxon>Bamfordvirae</taxon>
        <taxon>Nucleocytoviricota</taxon>
        <taxon>Megaviricetes</taxon>
        <taxon>Imitervirales</taxon>
        <taxon>Mimiviridae</taxon>
        <taxon>Megamimivirinae</taxon>
        <taxon>Cotonvirus</taxon>
        <taxon>Cotonvirus japonicum</taxon>
    </lineage>
</organism>
<dbReference type="RefSeq" id="YP_010841950.1">
    <property type="nucleotide sequence ID" value="NC_079139.1"/>
</dbReference>
<evidence type="ECO:0000313" key="4">
    <source>
        <dbReference type="Proteomes" id="UP001321479"/>
    </source>
</evidence>
<name>A0ABM7NT51_9VIRU</name>
<proteinExistence type="predicted"/>
<keyword evidence="4" id="KW-1185">Reference proteome</keyword>
<dbReference type="GeneID" id="80558547"/>
<dbReference type="Proteomes" id="UP001321479">
    <property type="component" value="Segment"/>
</dbReference>